<feature type="transmembrane region" description="Helical" evidence="2">
    <location>
        <begin position="580"/>
        <end position="605"/>
    </location>
</feature>
<accession>A0A8S1RX92</accession>
<feature type="transmembrane region" description="Helical" evidence="2">
    <location>
        <begin position="625"/>
        <end position="644"/>
    </location>
</feature>
<sequence length="1249" mass="147508">MKLLTEIRINIQQKQIIQKLLMVWLLQEQVLVLFVQTQFLIIVNSQIIQHLQLEVESIIIQQNLTFNIQLQIQLQQGFSRISLEGTQLSNQTKYKNYYEQNIGTQTYEDPVALTIIMNNREMQIVPFFKYTNEDGDVIQIFHFKFILIYCFKHIQESSISSTVTMIDKLAMKRLSYKIILKPLIYQFCLLVKKLGNYKFYFIETMEQIPYDWNMKLIYLNRFDEILAKEYSSDQCQNQFERAFIFYFQFNQKQNQEQLNKLYIDGRIQNINFYDNSKDYTTNFFNYNTLSYDVGESSFNLNELIVQFDPYIDEDLYLELRCKIYQNIIQFIVKMQKNQFCKENIHIMYYPKMQLQLEQNQKKDGIDHIQIMINMNIVKIFQEIAMVDEFLEILHVILVIQVHFVYSLNNDIRYSNTEKYVCSPCQNTKDSSIGILAGNTISTVASIPLSVKGTYELVNQFLMVKSLVLMGVRLNQNANQLATLIKMLTNYFQILQIVNQFQLELPKGLPKTTNAAGYPIKSSSFSLDCILEPMTDINMLYFRIIWALVIPCIYLIIYFIQYFFGVMIGKIPYKATMISTAFYLYVYFCITYLVGGFIQLGSSRIISGINWVQADDAYRSDTDQHQLWVAAFVAPMIIIWVGFFYNEYDNTAHYWEFVKIFQKELMVIFLTFYEDYVLIKGALVILVLQYYSWILINTKPYKNNDLNSLDRYSTIVCIITLLIGLLIYTSQEYDTQYLIIIMFFRKYLKDIQLNYLIKQIQLGKANGLIDTFKEEQNQTKKENEKDNNKDQGFFGGKYHQEQRIKLKKQKKNQMKEQAEDTVAKGKQFGAQKKSIFGSLVLMIRIMLLNCLYQDCQVKRKEVLGSFNYSMTIQSNLLTISNNGDLYDLRINNMQFSHLYHNGNLQFGFQKKQKKNFNSYNDGNNQEDYYSKLPKPQQNKPLYNPYVKFNEPKPQQPQASFNQQQIKNDFENFGNFPKIFSPNDNVFGNFFTFGFNEPLQQQQQQIKPQQQSQNQFQQDFKPNPFGDFQQPNQPFFQPPIQQQVIEQPKPKPPPQTNLLDFVDDPFLPNNNNNQYLFNNKINNNLYINNNNSKFNNNLYIKIQQQPLLQNSINQAPQQNFQYVQNPLQQQQQQKVLPQDLLDAFDYPEPVVPQYNAQLQFNITSLYQQQQQNIPIQSSIITQSPPQQQQQFKQSLPNQYQPQPFNQVPQQQYQNSQISITQLYNQPQIQVNMNESVQINVKNQSTPFDDVF</sequence>
<reference evidence="3" key="1">
    <citation type="submission" date="2021-01" db="EMBL/GenBank/DDBJ databases">
        <authorList>
            <consortium name="Genoscope - CEA"/>
            <person name="William W."/>
        </authorList>
    </citation>
    <scope>NUCLEOTIDE SEQUENCE</scope>
</reference>
<keyword evidence="2" id="KW-1133">Transmembrane helix</keyword>
<proteinExistence type="predicted"/>
<keyword evidence="2" id="KW-0472">Membrane</keyword>
<feature type="transmembrane region" description="Helical" evidence="2">
    <location>
        <begin position="21"/>
        <end position="43"/>
    </location>
</feature>
<dbReference type="EMBL" id="CAJJDN010000369">
    <property type="protein sequence ID" value="CAD8131084.1"/>
    <property type="molecule type" value="Genomic_DNA"/>
</dbReference>
<dbReference type="PANTHER" id="PTHR11319:SF35">
    <property type="entry name" value="OUTER MEMBRANE PROTEIN PMPC-RELATED"/>
    <property type="match status" value="1"/>
</dbReference>
<protein>
    <recommendedName>
        <fullName evidence="5">Transmembrane protein</fullName>
    </recommendedName>
</protein>
<dbReference type="AlphaFoldDB" id="A0A8S1RX92"/>
<feature type="region of interest" description="Disordered" evidence="1">
    <location>
        <begin position="997"/>
        <end position="1033"/>
    </location>
</feature>
<feature type="compositionally biased region" description="Basic and acidic residues" evidence="1">
    <location>
        <begin position="775"/>
        <end position="788"/>
    </location>
</feature>
<evidence type="ECO:0008006" key="5">
    <source>
        <dbReference type="Google" id="ProtNLM"/>
    </source>
</evidence>
<feature type="region of interest" description="Disordered" evidence="1">
    <location>
        <begin position="775"/>
        <end position="794"/>
    </location>
</feature>
<feature type="transmembrane region" description="Helical" evidence="2">
    <location>
        <begin position="664"/>
        <end position="690"/>
    </location>
</feature>
<gene>
    <name evidence="3" type="ORF">PSON_ATCC_30995.1.T3690007</name>
</gene>
<keyword evidence="2" id="KW-0812">Transmembrane</keyword>
<comment type="caution">
    <text evidence="3">The sequence shown here is derived from an EMBL/GenBank/DDBJ whole genome shotgun (WGS) entry which is preliminary data.</text>
</comment>
<feature type="transmembrane region" description="Helical" evidence="2">
    <location>
        <begin position="539"/>
        <end position="559"/>
    </location>
</feature>
<dbReference type="Proteomes" id="UP000692954">
    <property type="component" value="Unassembled WGS sequence"/>
</dbReference>
<evidence type="ECO:0000256" key="1">
    <source>
        <dbReference type="SAM" id="MobiDB-lite"/>
    </source>
</evidence>
<evidence type="ECO:0000313" key="3">
    <source>
        <dbReference type="EMBL" id="CAD8131084.1"/>
    </source>
</evidence>
<dbReference type="OrthoDB" id="77931at2759"/>
<feature type="transmembrane region" description="Helical" evidence="2">
    <location>
        <begin position="833"/>
        <end position="851"/>
    </location>
</feature>
<dbReference type="PANTHER" id="PTHR11319">
    <property type="entry name" value="G PROTEIN-COUPLED RECEPTOR-RELATED"/>
    <property type="match status" value="1"/>
</dbReference>
<organism evidence="3 4">
    <name type="scientific">Paramecium sonneborni</name>
    <dbReference type="NCBI Taxonomy" id="65129"/>
    <lineage>
        <taxon>Eukaryota</taxon>
        <taxon>Sar</taxon>
        <taxon>Alveolata</taxon>
        <taxon>Ciliophora</taxon>
        <taxon>Intramacronucleata</taxon>
        <taxon>Oligohymenophorea</taxon>
        <taxon>Peniculida</taxon>
        <taxon>Parameciidae</taxon>
        <taxon>Paramecium</taxon>
    </lineage>
</organism>
<evidence type="ECO:0000256" key="2">
    <source>
        <dbReference type="SAM" id="Phobius"/>
    </source>
</evidence>
<feature type="transmembrane region" description="Helical" evidence="2">
    <location>
        <begin position="710"/>
        <end position="727"/>
    </location>
</feature>
<evidence type="ECO:0000313" key="4">
    <source>
        <dbReference type="Proteomes" id="UP000692954"/>
    </source>
</evidence>
<name>A0A8S1RX92_9CILI</name>
<keyword evidence="4" id="KW-1185">Reference proteome</keyword>